<proteinExistence type="inferred from homology"/>
<reference evidence="10 11" key="2">
    <citation type="journal article" date="2010" name="Nucleic Acids Res.">
        <title>BeetleBase in 2010: revisions to provide comprehensive genomic information for Tribolium castaneum.</title>
        <authorList>
            <person name="Kim H.S."/>
            <person name="Murphy T."/>
            <person name="Xia J."/>
            <person name="Caragea D."/>
            <person name="Park Y."/>
            <person name="Beeman R.W."/>
            <person name="Lorenzen M.D."/>
            <person name="Butcher S."/>
            <person name="Manak J.R."/>
            <person name="Brown S.J."/>
        </authorList>
    </citation>
    <scope>NUCLEOTIDE SEQUENCE [LARGE SCALE GENOMIC DNA]</scope>
    <source>
        <strain evidence="10 11">Georgia GA2</strain>
    </source>
</reference>
<dbReference type="EC" id="2.3.1.225" evidence="7"/>
<dbReference type="GO" id="GO:0005783">
    <property type="term" value="C:endoplasmic reticulum"/>
    <property type="evidence" value="ECO:0000318"/>
    <property type="project" value="GO_Central"/>
</dbReference>
<dbReference type="InterPro" id="IPR039859">
    <property type="entry name" value="PFA4/ZDH16/20/ERF2-like"/>
</dbReference>
<evidence type="ECO:0000256" key="8">
    <source>
        <dbReference type="SAM" id="MobiDB-lite"/>
    </source>
</evidence>
<name>D7EK70_TRICA</name>
<dbReference type="eggNOG" id="KOG1315">
    <property type="taxonomic scope" value="Eukaryota"/>
</dbReference>
<dbReference type="GO" id="GO:0006612">
    <property type="term" value="P:protein targeting to membrane"/>
    <property type="evidence" value="ECO:0000318"/>
    <property type="project" value="GO_Central"/>
</dbReference>
<evidence type="ECO:0000256" key="3">
    <source>
        <dbReference type="ARBA" id="ARBA00022692"/>
    </source>
</evidence>
<comment type="similarity">
    <text evidence="7">Belongs to the DHHC palmitoyltransferase family.</text>
</comment>
<dbReference type="Proteomes" id="UP000007266">
    <property type="component" value="Unassembled WGS sequence"/>
</dbReference>
<evidence type="ECO:0000256" key="6">
    <source>
        <dbReference type="ARBA" id="ARBA00023315"/>
    </source>
</evidence>
<comment type="domain">
    <text evidence="7">The DHHC domain is required for palmitoyltransferase activity.</text>
</comment>
<evidence type="ECO:0000256" key="5">
    <source>
        <dbReference type="ARBA" id="ARBA00023136"/>
    </source>
</evidence>
<dbReference type="Pfam" id="PF01529">
    <property type="entry name" value="DHHC"/>
    <property type="match status" value="1"/>
</dbReference>
<dbReference type="GO" id="GO:0005794">
    <property type="term" value="C:Golgi apparatus"/>
    <property type="evidence" value="ECO:0000318"/>
    <property type="project" value="GO_Central"/>
</dbReference>
<evidence type="ECO:0000256" key="7">
    <source>
        <dbReference type="RuleBase" id="RU079119"/>
    </source>
</evidence>
<keyword evidence="11" id="KW-1185">Reference proteome</keyword>
<dbReference type="EMBL" id="KQ971466">
    <property type="protein sequence ID" value="EFA13017.2"/>
    <property type="molecule type" value="Genomic_DNA"/>
</dbReference>
<keyword evidence="5 7" id="KW-0472">Membrane</keyword>
<feature type="domain" description="Palmitoyltransferase DHHC" evidence="9">
    <location>
        <begin position="126"/>
        <end position="249"/>
    </location>
</feature>
<keyword evidence="2 7" id="KW-0808">Transferase</keyword>
<keyword evidence="3 7" id="KW-0812">Transmembrane</keyword>
<dbReference type="GO" id="GO:0019706">
    <property type="term" value="F:protein-cysteine S-palmitoyltransferase activity"/>
    <property type="evidence" value="ECO:0000318"/>
    <property type="project" value="GO_Central"/>
</dbReference>
<organism evidence="10 11">
    <name type="scientific">Tribolium castaneum</name>
    <name type="common">Red flour beetle</name>
    <dbReference type="NCBI Taxonomy" id="7070"/>
    <lineage>
        <taxon>Eukaryota</taxon>
        <taxon>Metazoa</taxon>
        <taxon>Ecdysozoa</taxon>
        <taxon>Arthropoda</taxon>
        <taxon>Hexapoda</taxon>
        <taxon>Insecta</taxon>
        <taxon>Pterygota</taxon>
        <taxon>Neoptera</taxon>
        <taxon>Endopterygota</taxon>
        <taxon>Coleoptera</taxon>
        <taxon>Polyphaga</taxon>
        <taxon>Cucujiformia</taxon>
        <taxon>Tenebrionidae</taxon>
        <taxon>Tenebrionidae incertae sedis</taxon>
        <taxon>Tribolium</taxon>
    </lineage>
</organism>
<feature type="transmembrane region" description="Helical" evidence="7">
    <location>
        <begin position="212"/>
        <end position="232"/>
    </location>
</feature>
<dbReference type="AlphaFoldDB" id="D7EK70"/>
<comment type="subcellular location">
    <subcellularLocation>
        <location evidence="1">Membrane</location>
        <topology evidence="1">Multi-pass membrane protein</topology>
    </subcellularLocation>
</comment>
<keyword evidence="4 7" id="KW-1133">Transmembrane helix</keyword>
<dbReference type="STRING" id="7070.D7EK70"/>
<evidence type="ECO:0000256" key="1">
    <source>
        <dbReference type="ARBA" id="ARBA00004141"/>
    </source>
</evidence>
<reference evidence="10 11" key="1">
    <citation type="journal article" date="2008" name="Nature">
        <title>The genome of the model beetle and pest Tribolium castaneum.</title>
        <authorList>
            <consortium name="Tribolium Genome Sequencing Consortium"/>
            <person name="Richards S."/>
            <person name="Gibbs R.A."/>
            <person name="Weinstock G.M."/>
            <person name="Brown S.J."/>
            <person name="Denell R."/>
            <person name="Beeman R.W."/>
            <person name="Gibbs R."/>
            <person name="Beeman R.W."/>
            <person name="Brown S.J."/>
            <person name="Bucher G."/>
            <person name="Friedrich M."/>
            <person name="Grimmelikhuijzen C.J."/>
            <person name="Klingler M."/>
            <person name="Lorenzen M."/>
            <person name="Richards S."/>
            <person name="Roth S."/>
            <person name="Schroder R."/>
            <person name="Tautz D."/>
            <person name="Zdobnov E.M."/>
            <person name="Muzny D."/>
            <person name="Gibbs R.A."/>
            <person name="Weinstock G.M."/>
            <person name="Attaway T."/>
            <person name="Bell S."/>
            <person name="Buhay C.J."/>
            <person name="Chandrabose M.N."/>
            <person name="Chavez D."/>
            <person name="Clerk-Blankenburg K.P."/>
            <person name="Cree A."/>
            <person name="Dao M."/>
            <person name="Davis C."/>
            <person name="Chacko J."/>
            <person name="Dinh H."/>
            <person name="Dugan-Rocha S."/>
            <person name="Fowler G."/>
            <person name="Garner T.T."/>
            <person name="Garnes J."/>
            <person name="Gnirke A."/>
            <person name="Hawes A."/>
            <person name="Hernandez J."/>
            <person name="Hines S."/>
            <person name="Holder M."/>
            <person name="Hume J."/>
            <person name="Jhangiani S.N."/>
            <person name="Joshi V."/>
            <person name="Khan Z.M."/>
            <person name="Jackson L."/>
            <person name="Kovar C."/>
            <person name="Kowis A."/>
            <person name="Lee S."/>
            <person name="Lewis L.R."/>
            <person name="Margolis J."/>
            <person name="Morgan M."/>
            <person name="Nazareth L.V."/>
            <person name="Nguyen N."/>
            <person name="Okwuonu G."/>
            <person name="Parker D."/>
            <person name="Richards S."/>
            <person name="Ruiz S.J."/>
            <person name="Santibanez J."/>
            <person name="Savard J."/>
            <person name="Scherer S.E."/>
            <person name="Schneider B."/>
            <person name="Sodergren E."/>
            <person name="Tautz D."/>
            <person name="Vattahil S."/>
            <person name="Villasana D."/>
            <person name="White C.S."/>
            <person name="Wright R."/>
            <person name="Park Y."/>
            <person name="Beeman R.W."/>
            <person name="Lord J."/>
            <person name="Oppert B."/>
            <person name="Lorenzen M."/>
            <person name="Brown S."/>
            <person name="Wang L."/>
            <person name="Savard J."/>
            <person name="Tautz D."/>
            <person name="Richards S."/>
            <person name="Weinstock G."/>
            <person name="Gibbs R.A."/>
            <person name="Liu Y."/>
            <person name="Worley K."/>
            <person name="Weinstock G."/>
            <person name="Elsik C.G."/>
            <person name="Reese J.T."/>
            <person name="Elhaik E."/>
            <person name="Landan G."/>
            <person name="Graur D."/>
            <person name="Arensburger P."/>
            <person name="Atkinson P."/>
            <person name="Beeman R.W."/>
            <person name="Beidler J."/>
            <person name="Brown S.J."/>
            <person name="Demuth J.P."/>
            <person name="Drury D.W."/>
            <person name="Du Y.Z."/>
            <person name="Fujiwara H."/>
            <person name="Lorenzen M."/>
            <person name="Maselli V."/>
            <person name="Osanai M."/>
            <person name="Park Y."/>
            <person name="Robertson H.M."/>
            <person name="Tu Z."/>
            <person name="Wang J.J."/>
            <person name="Wang S."/>
            <person name="Richards S."/>
            <person name="Song H."/>
            <person name="Zhang L."/>
            <person name="Sodergren E."/>
            <person name="Werner D."/>
            <person name="Stanke M."/>
            <person name="Morgenstern B."/>
            <person name="Solovyev V."/>
            <person name="Kosarev P."/>
            <person name="Brown G."/>
            <person name="Chen H.C."/>
            <person name="Ermolaeva O."/>
            <person name="Hlavina W."/>
            <person name="Kapustin Y."/>
            <person name="Kiryutin B."/>
            <person name="Kitts P."/>
            <person name="Maglott D."/>
            <person name="Pruitt K."/>
            <person name="Sapojnikov V."/>
            <person name="Souvorov A."/>
            <person name="Mackey A.J."/>
            <person name="Waterhouse R.M."/>
            <person name="Wyder S."/>
            <person name="Zdobnov E.M."/>
            <person name="Zdobnov E.M."/>
            <person name="Wyder S."/>
            <person name="Kriventseva E.V."/>
            <person name="Kadowaki T."/>
            <person name="Bork P."/>
            <person name="Aranda M."/>
            <person name="Bao R."/>
            <person name="Beermann A."/>
            <person name="Berns N."/>
            <person name="Bolognesi R."/>
            <person name="Bonneton F."/>
            <person name="Bopp D."/>
            <person name="Brown S.J."/>
            <person name="Bucher G."/>
            <person name="Butts T."/>
            <person name="Chaumot A."/>
            <person name="Denell R.E."/>
            <person name="Ferrier D.E."/>
            <person name="Friedrich M."/>
            <person name="Gordon C.M."/>
            <person name="Jindra M."/>
            <person name="Klingler M."/>
            <person name="Lan Q."/>
            <person name="Lattorff H.M."/>
            <person name="Laudet V."/>
            <person name="von Levetsow C."/>
            <person name="Liu Z."/>
            <person name="Lutz R."/>
            <person name="Lynch J.A."/>
            <person name="da Fonseca R.N."/>
            <person name="Posnien N."/>
            <person name="Reuter R."/>
            <person name="Roth S."/>
            <person name="Savard J."/>
            <person name="Schinko J.B."/>
            <person name="Schmitt C."/>
            <person name="Schoppmeier M."/>
            <person name="Schroder R."/>
            <person name="Shippy T.D."/>
            <person name="Simonnet F."/>
            <person name="Marques-Souza H."/>
            <person name="Tautz D."/>
            <person name="Tomoyasu Y."/>
            <person name="Trauner J."/>
            <person name="Van der Zee M."/>
            <person name="Vervoort M."/>
            <person name="Wittkopp N."/>
            <person name="Wimmer E.A."/>
            <person name="Yang X."/>
            <person name="Jones A.K."/>
            <person name="Sattelle D.B."/>
            <person name="Ebert P.R."/>
            <person name="Nelson D."/>
            <person name="Scott J.G."/>
            <person name="Beeman R.W."/>
            <person name="Muthukrishnan S."/>
            <person name="Kramer K.J."/>
            <person name="Arakane Y."/>
            <person name="Beeman R.W."/>
            <person name="Zhu Q."/>
            <person name="Hogenkamp D."/>
            <person name="Dixit R."/>
            <person name="Oppert B."/>
            <person name="Jiang H."/>
            <person name="Zou Z."/>
            <person name="Marshall J."/>
            <person name="Elpidina E."/>
            <person name="Vinokurov K."/>
            <person name="Oppert C."/>
            <person name="Zou Z."/>
            <person name="Evans J."/>
            <person name="Lu Z."/>
            <person name="Zhao P."/>
            <person name="Sumathipala N."/>
            <person name="Altincicek B."/>
            <person name="Vilcinskas A."/>
            <person name="Williams M."/>
            <person name="Hultmark D."/>
            <person name="Hetru C."/>
            <person name="Jiang H."/>
            <person name="Grimmelikhuijzen C.J."/>
            <person name="Hauser F."/>
            <person name="Cazzamali G."/>
            <person name="Williamson M."/>
            <person name="Park Y."/>
            <person name="Li B."/>
            <person name="Tanaka Y."/>
            <person name="Predel R."/>
            <person name="Neupert S."/>
            <person name="Schachtner J."/>
            <person name="Verleyen P."/>
            <person name="Raible F."/>
            <person name="Bork P."/>
            <person name="Friedrich M."/>
            <person name="Walden K.K."/>
            <person name="Robertson H.M."/>
            <person name="Angeli S."/>
            <person name="Foret S."/>
            <person name="Bucher G."/>
            <person name="Schuetz S."/>
            <person name="Maleszka R."/>
            <person name="Wimmer E.A."/>
            <person name="Beeman R.W."/>
            <person name="Lorenzen M."/>
            <person name="Tomoyasu Y."/>
            <person name="Miller S.C."/>
            <person name="Grossmann D."/>
            <person name="Bucher G."/>
        </authorList>
    </citation>
    <scope>NUCLEOTIDE SEQUENCE [LARGE SCALE GENOMIC DNA]</scope>
    <source>
        <strain evidence="10 11">Georgia GA2</strain>
    </source>
</reference>
<dbReference type="FunCoup" id="D7EK70">
    <property type="interactions" value="1011"/>
</dbReference>
<feature type="transmembrane region" description="Helical" evidence="7">
    <location>
        <begin position="55"/>
        <end position="73"/>
    </location>
</feature>
<dbReference type="GO" id="GO:0016188">
    <property type="term" value="P:synaptic vesicle maturation"/>
    <property type="evidence" value="ECO:0000318"/>
    <property type="project" value="GO_Central"/>
</dbReference>
<dbReference type="GO" id="GO:0016020">
    <property type="term" value="C:membrane"/>
    <property type="evidence" value="ECO:0007669"/>
    <property type="project" value="UniProtKB-SubCell"/>
</dbReference>
<dbReference type="PANTHER" id="PTHR12246">
    <property type="entry name" value="PALMITOYLTRANSFERASE ZDHHC16"/>
    <property type="match status" value="1"/>
</dbReference>
<dbReference type="KEGG" id="tca:656562"/>
<dbReference type="InParanoid" id="D7EK70"/>
<feature type="transmembrane region" description="Helical" evidence="7">
    <location>
        <begin position="25"/>
        <end position="48"/>
    </location>
</feature>
<dbReference type="OMA" id="CFVVMHI"/>
<sequence>MAGPTTINNRGPCFWCIKALKWTPVLFIVCIIAWSYYAYVVQLCLAIVESTPKQVIFLVFYHIFFIMLCWSYWQTIFTEIGRVPIKYKIDDADFHTLTVTESAEAQRQILENVSRHLPNTNVNVQHFPRFCDKCRVIKPDRAHHCSVCGECVLKMDHHCPWINNCVCFTNYKFFLLFLGYALFYCVYVALTSLPYFIEFWRGTLEGKGNGRFHILFLFFVAIMFGVSLVSLFCYHCYLVSENRTTLEAFRPPIFRSGPDKRGFNLGRYNNFQEVFGDNPRTWFIPIKTSLGDGIEFPLNSRHQANSYQSMENTQNSSREVDSETSKLNHGHIVT</sequence>
<evidence type="ECO:0000313" key="11">
    <source>
        <dbReference type="Proteomes" id="UP000007266"/>
    </source>
</evidence>
<evidence type="ECO:0000313" key="10">
    <source>
        <dbReference type="EMBL" id="EFA13017.2"/>
    </source>
</evidence>
<dbReference type="InterPro" id="IPR001594">
    <property type="entry name" value="Palmitoyltrfase_DHHC"/>
</dbReference>
<evidence type="ECO:0000259" key="9">
    <source>
        <dbReference type="Pfam" id="PF01529"/>
    </source>
</evidence>
<feature type="region of interest" description="Disordered" evidence="8">
    <location>
        <begin position="305"/>
        <end position="334"/>
    </location>
</feature>
<dbReference type="PROSITE" id="PS50216">
    <property type="entry name" value="DHHC"/>
    <property type="match status" value="1"/>
</dbReference>
<feature type="compositionally biased region" description="Polar residues" evidence="8">
    <location>
        <begin position="305"/>
        <end position="317"/>
    </location>
</feature>
<feature type="transmembrane region" description="Helical" evidence="7">
    <location>
        <begin position="173"/>
        <end position="200"/>
    </location>
</feature>
<comment type="catalytic activity">
    <reaction evidence="7">
        <text>L-cysteinyl-[protein] + hexadecanoyl-CoA = S-hexadecanoyl-L-cysteinyl-[protein] + CoA</text>
        <dbReference type="Rhea" id="RHEA:36683"/>
        <dbReference type="Rhea" id="RHEA-COMP:10131"/>
        <dbReference type="Rhea" id="RHEA-COMP:11032"/>
        <dbReference type="ChEBI" id="CHEBI:29950"/>
        <dbReference type="ChEBI" id="CHEBI:57287"/>
        <dbReference type="ChEBI" id="CHEBI:57379"/>
        <dbReference type="ChEBI" id="CHEBI:74151"/>
        <dbReference type="EC" id="2.3.1.225"/>
    </reaction>
</comment>
<dbReference type="HOGENOM" id="CLU_027721_1_1_1"/>
<protein>
    <recommendedName>
        <fullName evidence="7">Palmitoyltransferase</fullName>
        <ecNumber evidence="7">2.3.1.225</ecNumber>
    </recommendedName>
</protein>
<accession>D7EK70</accession>
<evidence type="ECO:0000256" key="2">
    <source>
        <dbReference type="ARBA" id="ARBA00022679"/>
    </source>
</evidence>
<gene>
    <name evidence="10" type="primary">AUGUSTUS-3.0.2_01983</name>
    <name evidence="10" type="ORF">TcasGA2_TC001983</name>
</gene>
<evidence type="ECO:0000256" key="4">
    <source>
        <dbReference type="ARBA" id="ARBA00022989"/>
    </source>
</evidence>
<dbReference type="OrthoDB" id="9909019at2759"/>
<keyword evidence="6 7" id="KW-0012">Acyltransferase</keyword>